<accession>A0A1R3IEB4</accession>
<proteinExistence type="predicted"/>
<organism evidence="2 3">
    <name type="scientific">Corchorus olitorius</name>
    <dbReference type="NCBI Taxonomy" id="93759"/>
    <lineage>
        <taxon>Eukaryota</taxon>
        <taxon>Viridiplantae</taxon>
        <taxon>Streptophyta</taxon>
        <taxon>Embryophyta</taxon>
        <taxon>Tracheophyta</taxon>
        <taxon>Spermatophyta</taxon>
        <taxon>Magnoliopsida</taxon>
        <taxon>eudicotyledons</taxon>
        <taxon>Gunneridae</taxon>
        <taxon>Pentapetalae</taxon>
        <taxon>rosids</taxon>
        <taxon>malvids</taxon>
        <taxon>Malvales</taxon>
        <taxon>Malvaceae</taxon>
        <taxon>Grewioideae</taxon>
        <taxon>Apeibeae</taxon>
        <taxon>Corchorus</taxon>
    </lineage>
</organism>
<evidence type="ECO:0000313" key="2">
    <source>
        <dbReference type="EMBL" id="OMO80923.1"/>
    </source>
</evidence>
<sequence>MAKMPKVNYHERRGPKMTKTPKELLHECRETKCHRWYIMSVGGQNAIGVT</sequence>
<evidence type="ECO:0000256" key="1">
    <source>
        <dbReference type="SAM" id="MobiDB-lite"/>
    </source>
</evidence>
<reference evidence="3" key="1">
    <citation type="submission" date="2013-09" db="EMBL/GenBank/DDBJ databases">
        <title>Corchorus olitorius genome sequencing.</title>
        <authorList>
            <person name="Alam M."/>
            <person name="Haque M.S."/>
            <person name="Islam M.S."/>
            <person name="Emdad E.M."/>
            <person name="Islam M.M."/>
            <person name="Ahmed B."/>
            <person name="Halim A."/>
            <person name="Hossen Q.M.M."/>
            <person name="Hossain M.Z."/>
            <person name="Ahmed R."/>
            <person name="Khan M.M."/>
            <person name="Islam R."/>
            <person name="Rashid M.M."/>
            <person name="Khan S.A."/>
            <person name="Rahman M.S."/>
            <person name="Alam M."/>
            <person name="Yahiya A.S."/>
            <person name="Khan M.S."/>
            <person name="Azam M.S."/>
            <person name="Haque T."/>
            <person name="Lashkar M.Z.H."/>
            <person name="Akhand A.I."/>
            <person name="Morshed G."/>
            <person name="Roy S."/>
            <person name="Uddin K.S."/>
            <person name="Rabeya T."/>
            <person name="Hossain A.S."/>
            <person name="Chowdhury A."/>
            <person name="Snigdha A.R."/>
            <person name="Mortoza M.S."/>
            <person name="Matin S.A."/>
            <person name="Hoque S.M.E."/>
            <person name="Islam M.K."/>
            <person name="Roy D.K."/>
            <person name="Haider R."/>
            <person name="Moosa M.M."/>
            <person name="Elias S.M."/>
            <person name="Hasan A.M."/>
            <person name="Jahan S."/>
            <person name="Shafiuddin M."/>
            <person name="Mahmood N."/>
            <person name="Shommy N.S."/>
        </authorList>
    </citation>
    <scope>NUCLEOTIDE SEQUENCE [LARGE SCALE GENOMIC DNA]</scope>
    <source>
        <strain evidence="3">cv. O-4</strain>
    </source>
</reference>
<feature type="compositionally biased region" description="Basic and acidic residues" evidence="1">
    <location>
        <begin position="8"/>
        <end position="21"/>
    </location>
</feature>
<gene>
    <name evidence="2" type="ORF">COLO4_23867</name>
</gene>
<protein>
    <submittedName>
        <fullName evidence="2">Uncharacterized protein</fullName>
    </submittedName>
</protein>
<name>A0A1R3IEB4_9ROSI</name>
<dbReference type="AlphaFoldDB" id="A0A1R3IEB4"/>
<feature type="region of interest" description="Disordered" evidence="1">
    <location>
        <begin position="1"/>
        <end position="21"/>
    </location>
</feature>
<dbReference type="EMBL" id="AWUE01018364">
    <property type="protein sequence ID" value="OMO80923.1"/>
    <property type="molecule type" value="Genomic_DNA"/>
</dbReference>
<comment type="caution">
    <text evidence="2">The sequence shown here is derived from an EMBL/GenBank/DDBJ whole genome shotgun (WGS) entry which is preliminary data.</text>
</comment>
<keyword evidence="3" id="KW-1185">Reference proteome</keyword>
<dbReference type="Proteomes" id="UP000187203">
    <property type="component" value="Unassembled WGS sequence"/>
</dbReference>
<evidence type="ECO:0000313" key="3">
    <source>
        <dbReference type="Proteomes" id="UP000187203"/>
    </source>
</evidence>